<name>A0A4P6UY30_9BACL</name>
<evidence type="ECO:0000313" key="2">
    <source>
        <dbReference type="EMBL" id="QBK27218.1"/>
    </source>
</evidence>
<organism evidence="2 3">
    <name type="scientific">Ureibacillus thermophilus</name>
    <dbReference type="NCBI Taxonomy" id="367743"/>
    <lineage>
        <taxon>Bacteria</taxon>
        <taxon>Bacillati</taxon>
        <taxon>Bacillota</taxon>
        <taxon>Bacilli</taxon>
        <taxon>Bacillales</taxon>
        <taxon>Caryophanaceae</taxon>
        <taxon>Ureibacillus</taxon>
    </lineage>
</organism>
<protein>
    <submittedName>
        <fullName evidence="2">DNA-binding protein</fullName>
    </submittedName>
</protein>
<proteinExistence type="predicted"/>
<dbReference type="InterPro" id="IPR009061">
    <property type="entry name" value="DNA-bd_dom_put_sf"/>
</dbReference>
<evidence type="ECO:0000259" key="1">
    <source>
        <dbReference type="Pfam" id="PF12728"/>
    </source>
</evidence>
<feature type="domain" description="Helix-turn-helix" evidence="1">
    <location>
        <begin position="42"/>
        <end position="90"/>
    </location>
</feature>
<evidence type="ECO:0000313" key="3">
    <source>
        <dbReference type="Proteomes" id="UP000291151"/>
    </source>
</evidence>
<dbReference type="AlphaFoldDB" id="A0A4P6UY30"/>
<dbReference type="GO" id="GO:0003677">
    <property type="term" value="F:DNA binding"/>
    <property type="evidence" value="ECO:0007669"/>
    <property type="project" value="UniProtKB-KW"/>
</dbReference>
<dbReference type="Pfam" id="PF12728">
    <property type="entry name" value="HTH_17"/>
    <property type="match status" value="1"/>
</dbReference>
<sequence length="92" mass="10816">MRIELKDTDLSTLLGEQASAIIVKTIEQKLEQYLLRKNTKEWMTLKEAQEYIGVSFNTLSKMRRMGLRVCEIDGIKRIKKSEIDRFLSENSY</sequence>
<accession>A0A4P6UY30</accession>
<dbReference type="SUPFAM" id="SSF46955">
    <property type="entry name" value="Putative DNA-binding domain"/>
    <property type="match status" value="1"/>
</dbReference>
<dbReference type="KEGG" id="uth:DKZ56_13490"/>
<keyword evidence="3" id="KW-1185">Reference proteome</keyword>
<keyword evidence="2" id="KW-0238">DNA-binding</keyword>
<dbReference type="InterPro" id="IPR041657">
    <property type="entry name" value="HTH_17"/>
</dbReference>
<reference evidence="2 3" key="1">
    <citation type="submission" date="2019-02" db="EMBL/GenBank/DDBJ databases">
        <title>Ureibacillus thermophilus.</title>
        <authorList>
            <person name="Sunny J.S."/>
            <person name="Natarajan A."/>
            <person name="Saleena L.M."/>
        </authorList>
    </citation>
    <scope>NUCLEOTIDE SEQUENCE [LARGE SCALE GENOMIC DNA]</scope>
    <source>
        <strain evidence="2 3">LM102</strain>
    </source>
</reference>
<gene>
    <name evidence="2" type="ORF">DKZ56_13490</name>
</gene>
<dbReference type="EMBL" id="CP036528">
    <property type="protein sequence ID" value="QBK27218.1"/>
    <property type="molecule type" value="Genomic_DNA"/>
</dbReference>
<dbReference type="Proteomes" id="UP000291151">
    <property type="component" value="Chromosome"/>
</dbReference>